<feature type="binding site" evidence="6">
    <location>
        <position position="184"/>
    </location>
    <ligand>
        <name>substrate</name>
    </ligand>
</feature>
<proteinExistence type="inferred from homology"/>
<evidence type="ECO:0000256" key="2">
    <source>
        <dbReference type="ARBA" id="ARBA00009199"/>
    </source>
</evidence>
<name>A0A5C6GN03_METRR</name>
<dbReference type="EC" id="3.5.1.4" evidence="3"/>
<evidence type="ECO:0000256" key="3">
    <source>
        <dbReference type="ARBA" id="ARBA00012922"/>
    </source>
</evidence>
<evidence type="ECO:0000313" key="9">
    <source>
        <dbReference type="Proteomes" id="UP000317257"/>
    </source>
</evidence>
<dbReference type="PANTHER" id="PTHR46072">
    <property type="entry name" value="AMIDASE-RELATED-RELATED"/>
    <property type="match status" value="1"/>
</dbReference>
<dbReference type="Proteomes" id="UP000317257">
    <property type="component" value="Unassembled WGS sequence"/>
</dbReference>
<dbReference type="SUPFAM" id="SSF75304">
    <property type="entry name" value="Amidase signature (AS) enzymes"/>
    <property type="match status" value="1"/>
</dbReference>
<feature type="active site" description="Acyl-ester intermediate" evidence="5">
    <location>
        <position position="234"/>
    </location>
</feature>
<sequence>MNGVSWQGLAERFQKNRATAIPTRWTIPPLKLDETIRSTTRPIDLLPRFLSHHEMQITALGAAELAAKIRNRDLSCIQVTEAFCHQAAVAQQLTNCLTEIFFVEAMEQARQLDDMLRSTGKPLGPLHGVPISIKDHLNIRGKYTTAGYISYARKPAREQDAQLVAVLRNAGAILYCKTNNPQCMMTLETVNNIYGRTVNPWNNKFGPGGSSGGEGALLAMHGSPLGVGTDVGGSIRVPAAYCGVYGFKPSAKRVSLRGSECTMSGQESIVAVAGPLGHNVDDLELFFQVNSDAKPWLSEPLLRMPWISQTSQMRDQKLRIGIMLWDDVVMPHPYITRVIGEAAKKLKASGHEVVQFEPYDHKRAWDDILLPLYFTDGGRDIKQTLFAGNEPIFPSAKRLLDDPIVRERTHHEVWKLNLARDDYRAEYLQKWAESASSTSCGEPIDVLICPVSSVQGTPHDVKPWWGYCSQWNLLDFPSGVIPTGRVLKTDAYPASYEPANSLDKANMDLYDNNLYYDLPVAIQVVAPTHEDEKLMGAMKIIDRVVNG</sequence>
<dbReference type="Gene3D" id="3.90.1300.10">
    <property type="entry name" value="Amidase signature (AS) domain"/>
    <property type="match status" value="1"/>
</dbReference>
<evidence type="ECO:0000256" key="4">
    <source>
        <dbReference type="ARBA" id="ARBA00022801"/>
    </source>
</evidence>
<evidence type="ECO:0000256" key="1">
    <source>
        <dbReference type="ARBA" id="ARBA00001311"/>
    </source>
</evidence>
<reference evidence="9" key="1">
    <citation type="submission" date="2018-12" db="EMBL/GenBank/DDBJ databases">
        <title>The complete genome of Metarhizium rileyi, a key fungal pathogen of Lepidoptera.</title>
        <authorList>
            <person name="Binneck E."/>
            <person name="Lastra C.C.L."/>
            <person name="Sosa-Gomez D.R."/>
        </authorList>
    </citation>
    <scope>NUCLEOTIDE SEQUENCE [LARGE SCALE GENOMIC DNA]</scope>
    <source>
        <strain evidence="9">Cep018-CH2</strain>
    </source>
</reference>
<evidence type="ECO:0000259" key="7">
    <source>
        <dbReference type="Pfam" id="PF01425"/>
    </source>
</evidence>
<evidence type="ECO:0000256" key="5">
    <source>
        <dbReference type="PIRSR" id="PIRSR001221-1"/>
    </source>
</evidence>
<evidence type="ECO:0000313" key="8">
    <source>
        <dbReference type="EMBL" id="TWU78227.1"/>
    </source>
</evidence>
<feature type="active site" description="Charge relay system" evidence="5">
    <location>
        <position position="210"/>
    </location>
</feature>
<protein>
    <recommendedName>
        <fullName evidence="3">amidase</fullName>
        <ecNumber evidence="3">3.5.1.4</ecNumber>
    </recommendedName>
</protein>
<dbReference type="EMBL" id="SBHS01000002">
    <property type="protein sequence ID" value="TWU78227.1"/>
    <property type="molecule type" value="Genomic_DNA"/>
</dbReference>
<dbReference type="InterPro" id="IPR036928">
    <property type="entry name" value="AS_sf"/>
</dbReference>
<keyword evidence="4" id="KW-0378">Hydrolase</keyword>
<dbReference type="PIRSF" id="PIRSF001221">
    <property type="entry name" value="Amidase_fungi"/>
    <property type="match status" value="1"/>
</dbReference>
<comment type="caution">
    <text evidence="8">The sequence shown here is derived from an EMBL/GenBank/DDBJ whole genome shotgun (WGS) entry which is preliminary data.</text>
</comment>
<comment type="catalytic activity">
    <reaction evidence="1">
        <text>a monocarboxylic acid amide + H2O = a monocarboxylate + NH4(+)</text>
        <dbReference type="Rhea" id="RHEA:12020"/>
        <dbReference type="ChEBI" id="CHEBI:15377"/>
        <dbReference type="ChEBI" id="CHEBI:28938"/>
        <dbReference type="ChEBI" id="CHEBI:35757"/>
        <dbReference type="ChEBI" id="CHEBI:83628"/>
        <dbReference type="EC" id="3.5.1.4"/>
    </reaction>
</comment>
<feature type="binding site" evidence="6">
    <location>
        <begin position="231"/>
        <end position="234"/>
    </location>
    <ligand>
        <name>substrate</name>
    </ligand>
</feature>
<dbReference type="PROSITE" id="PS00571">
    <property type="entry name" value="AMIDASES"/>
    <property type="match status" value="1"/>
</dbReference>
<evidence type="ECO:0000256" key="6">
    <source>
        <dbReference type="PIRSR" id="PIRSR001221-2"/>
    </source>
</evidence>
<comment type="similarity">
    <text evidence="2">Belongs to the amidase family.</text>
</comment>
<feature type="domain" description="Amidase" evidence="7">
    <location>
        <begin position="79"/>
        <end position="534"/>
    </location>
</feature>
<feature type="active site" description="Charge relay system" evidence="5">
    <location>
        <position position="134"/>
    </location>
</feature>
<dbReference type="InterPro" id="IPR020556">
    <property type="entry name" value="Amidase_CS"/>
</dbReference>
<organism evidence="8 9">
    <name type="scientific">Metarhizium rileyi (strain RCEF 4871)</name>
    <name type="common">Nomuraea rileyi</name>
    <dbReference type="NCBI Taxonomy" id="1649241"/>
    <lineage>
        <taxon>Eukaryota</taxon>
        <taxon>Fungi</taxon>
        <taxon>Dikarya</taxon>
        <taxon>Ascomycota</taxon>
        <taxon>Pezizomycotina</taxon>
        <taxon>Sordariomycetes</taxon>
        <taxon>Hypocreomycetidae</taxon>
        <taxon>Hypocreales</taxon>
        <taxon>Clavicipitaceae</taxon>
        <taxon>Metarhizium</taxon>
    </lineage>
</organism>
<dbReference type="GO" id="GO:0004040">
    <property type="term" value="F:amidase activity"/>
    <property type="evidence" value="ECO:0007669"/>
    <property type="project" value="UniProtKB-EC"/>
</dbReference>
<dbReference type="AlphaFoldDB" id="A0A5C6GN03"/>
<accession>A0A5C6GN03</accession>
<dbReference type="Pfam" id="PF01425">
    <property type="entry name" value="Amidase"/>
    <property type="match status" value="1"/>
</dbReference>
<dbReference type="InterPro" id="IPR023631">
    <property type="entry name" value="Amidase_dom"/>
</dbReference>
<feature type="binding site" evidence="6">
    <location>
        <position position="210"/>
    </location>
    <ligand>
        <name>substrate</name>
    </ligand>
</feature>
<gene>
    <name evidence="8" type="ORF">ED733_008020</name>
</gene>